<dbReference type="STRING" id="13706.A0A1X2HV90"/>
<feature type="domain" description="Flavoprotein" evidence="3">
    <location>
        <begin position="3"/>
        <end position="178"/>
    </location>
</feature>
<evidence type="ECO:0000256" key="1">
    <source>
        <dbReference type="ARBA" id="ARBA00022993"/>
    </source>
</evidence>
<dbReference type="Proteomes" id="UP000242180">
    <property type="component" value="Unassembled WGS sequence"/>
</dbReference>
<dbReference type="GO" id="GO:0015937">
    <property type="term" value="P:coenzyme A biosynthetic process"/>
    <property type="evidence" value="ECO:0007669"/>
    <property type="project" value="UniProtKB-KW"/>
</dbReference>
<dbReference type="Gene3D" id="3.40.50.1950">
    <property type="entry name" value="Flavin prenyltransferase-like"/>
    <property type="match status" value="1"/>
</dbReference>
<organism evidence="4 5">
    <name type="scientific">Syncephalastrum racemosum</name>
    <name type="common">Filamentous fungus</name>
    <dbReference type="NCBI Taxonomy" id="13706"/>
    <lineage>
        <taxon>Eukaryota</taxon>
        <taxon>Fungi</taxon>
        <taxon>Fungi incertae sedis</taxon>
        <taxon>Mucoromycota</taxon>
        <taxon>Mucoromycotina</taxon>
        <taxon>Mucoromycetes</taxon>
        <taxon>Mucorales</taxon>
        <taxon>Syncephalastraceae</taxon>
        <taxon>Syncephalastrum</taxon>
    </lineage>
</organism>
<accession>A0A1X2HV90</accession>
<evidence type="ECO:0000313" key="4">
    <source>
        <dbReference type="EMBL" id="ORZ03486.1"/>
    </source>
</evidence>
<reference evidence="4 5" key="1">
    <citation type="submission" date="2016-07" db="EMBL/GenBank/DDBJ databases">
        <title>Pervasive Adenine N6-methylation of Active Genes in Fungi.</title>
        <authorList>
            <consortium name="DOE Joint Genome Institute"/>
            <person name="Mondo S.J."/>
            <person name="Dannebaum R.O."/>
            <person name="Kuo R.C."/>
            <person name="Labutti K."/>
            <person name="Haridas S."/>
            <person name="Kuo A."/>
            <person name="Salamov A."/>
            <person name="Ahrendt S.R."/>
            <person name="Lipzen A."/>
            <person name="Sullivan W."/>
            <person name="Andreopoulos W.B."/>
            <person name="Clum A."/>
            <person name="Lindquist E."/>
            <person name="Daum C."/>
            <person name="Ramamoorthy G.K."/>
            <person name="Gryganskyi A."/>
            <person name="Culley D."/>
            <person name="Magnuson J.K."/>
            <person name="James T.Y."/>
            <person name="O'Malley M.A."/>
            <person name="Stajich J.E."/>
            <person name="Spatafora J.W."/>
            <person name="Visel A."/>
            <person name="Grigoriev I.V."/>
        </authorList>
    </citation>
    <scope>NUCLEOTIDE SEQUENCE [LARGE SCALE GENOMIC DNA]</scope>
    <source>
        <strain evidence="4 5">NRRL 2496</strain>
    </source>
</reference>
<proteinExistence type="inferred from homology"/>
<evidence type="ECO:0000256" key="2">
    <source>
        <dbReference type="ARBA" id="ARBA00038350"/>
    </source>
</evidence>
<gene>
    <name evidence="4" type="ORF">BCR43DRAFT_52431</name>
</gene>
<protein>
    <submittedName>
        <fullName evidence="4">Flavo protein</fullName>
    </submittedName>
</protein>
<dbReference type="SUPFAM" id="SSF52507">
    <property type="entry name" value="Homo-oligomeric flavin-containing Cys decarboxylases, HFCD"/>
    <property type="match status" value="1"/>
</dbReference>
<keyword evidence="5" id="KW-1185">Reference proteome</keyword>
<dbReference type="PANTHER" id="PTHR14359:SF6">
    <property type="entry name" value="PHOSPHOPANTOTHENOYLCYSTEINE DECARBOXYLASE"/>
    <property type="match status" value="1"/>
</dbReference>
<dbReference type="InParanoid" id="A0A1X2HV90"/>
<dbReference type="Pfam" id="PF02441">
    <property type="entry name" value="Flavoprotein"/>
    <property type="match status" value="1"/>
</dbReference>
<name>A0A1X2HV90_SYNRA</name>
<evidence type="ECO:0000313" key="5">
    <source>
        <dbReference type="Proteomes" id="UP000242180"/>
    </source>
</evidence>
<dbReference type="GO" id="GO:0004633">
    <property type="term" value="F:phosphopantothenoylcysteine decarboxylase activity"/>
    <property type="evidence" value="ECO:0007669"/>
    <property type="project" value="TreeGrafter"/>
</dbReference>
<dbReference type="InterPro" id="IPR036551">
    <property type="entry name" value="Flavin_trans-like"/>
</dbReference>
<dbReference type="OrthoDB" id="1532798at2759"/>
<comment type="caution">
    <text evidence="4">The sequence shown here is derived from an EMBL/GenBank/DDBJ whole genome shotgun (WGS) entry which is preliminary data.</text>
</comment>
<comment type="similarity">
    <text evidence="2">Belongs to the HFCD (homooligomeric flavin containing Cys decarboxylase) superfamily.</text>
</comment>
<dbReference type="EMBL" id="MCGN01000001">
    <property type="protein sequence ID" value="ORZ03486.1"/>
    <property type="molecule type" value="Genomic_DNA"/>
</dbReference>
<dbReference type="AlphaFoldDB" id="A0A1X2HV90"/>
<dbReference type="PANTHER" id="PTHR14359">
    <property type="entry name" value="HOMO-OLIGOMERIC FLAVIN CONTAINING CYS DECARBOXYLASE FAMILY"/>
    <property type="match status" value="1"/>
</dbReference>
<sequence>MVNILLGATGSVASIKIPALVAEMKRIPNVQVKVVPTEAAHFFFKDESFDAEVHTDKEEWDLWRKKTDPILHIELRNWADIMVIAPLDANTLAKIANGLCDNLLTCVLRAWDPARPVIVCPAMNTNMWHNPFTAKHIDVLQNFLLFDVVEPISKQLACGDTGIGAMAEPAIIVERTLAVLDRYQNEKLNQDTNINEGDLL</sequence>
<dbReference type="InterPro" id="IPR003382">
    <property type="entry name" value="Flavoprotein"/>
</dbReference>
<dbReference type="GO" id="GO:0071513">
    <property type="term" value="C:phosphopantothenoylcysteine decarboxylase complex"/>
    <property type="evidence" value="ECO:0007669"/>
    <property type="project" value="TreeGrafter"/>
</dbReference>
<dbReference type="OMA" id="KGLACGD"/>
<dbReference type="GO" id="GO:0010181">
    <property type="term" value="F:FMN binding"/>
    <property type="evidence" value="ECO:0007669"/>
    <property type="project" value="TreeGrafter"/>
</dbReference>
<evidence type="ECO:0000259" key="3">
    <source>
        <dbReference type="Pfam" id="PF02441"/>
    </source>
</evidence>
<keyword evidence="1" id="KW-0173">Coenzyme A biosynthesis</keyword>